<dbReference type="InterPro" id="IPR050559">
    <property type="entry name" value="P-Pant_transferase_sf"/>
</dbReference>
<evidence type="ECO:0000256" key="2">
    <source>
        <dbReference type="ARBA" id="ARBA00022679"/>
    </source>
</evidence>
<dbReference type="SUPFAM" id="SSF56214">
    <property type="entry name" value="4'-phosphopantetheinyl transferase"/>
    <property type="match status" value="2"/>
</dbReference>
<dbReference type="GO" id="GO:0019878">
    <property type="term" value="P:lysine biosynthetic process via aminoadipic acid"/>
    <property type="evidence" value="ECO:0007669"/>
    <property type="project" value="TreeGrafter"/>
</dbReference>
<gene>
    <name evidence="4" type="ORF">SAMN05421783_11743</name>
</gene>
<dbReference type="Proteomes" id="UP000198816">
    <property type="component" value="Unassembled WGS sequence"/>
</dbReference>
<keyword evidence="5" id="KW-1185">Reference proteome</keyword>
<dbReference type="OrthoDB" id="9808281at2"/>
<dbReference type="EMBL" id="FNNZ01000017">
    <property type="protein sequence ID" value="SDX21047.1"/>
    <property type="molecule type" value="Genomic_DNA"/>
</dbReference>
<evidence type="ECO:0000259" key="3">
    <source>
        <dbReference type="Pfam" id="PF01648"/>
    </source>
</evidence>
<dbReference type="InterPro" id="IPR008278">
    <property type="entry name" value="4-PPantetheinyl_Trfase_dom"/>
</dbReference>
<dbReference type="Gene3D" id="3.90.470.20">
    <property type="entry name" value="4'-phosphopantetheinyl transferase domain"/>
    <property type="match status" value="1"/>
</dbReference>
<dbReference type="GO" id="GO:0008897">
    <property type="term" value="F:holo-[acyl-carrier-protein] synthase activity"/>
    <property type="evidence" value="ECO:0007669"/>
    <property type="project" value="InterPro"/>
</dbReference>
<proteinExistence type="inferred from homology"/>
<dbReference type="PANTHER" id="PTHR12215">
    <property type="entry name" value="PHOSPHOPANTETHEINE TRANSFERASE"/>
    <property type="match status" value="1"/>
</dbReference>
<dbReference type="GO" id="GO:0000287">
    <property type="term" value="F:magnesium ion binding"/>
    <property type="evidence" value="ECO:0007669"/>
    <property type="project" value="InterPro"/>
</dbReference>
<dbReference type="RefSeq" id="WP_093034763.1">
    <property type="nucleotide sequence ID" value="NZ_FNNZ01000017.1"/>
</dbReference>
<comment type="similarity">
    <text evidence="1">Belongs to the P-Pant transferase superfamily. Gsp/Sfp/HetI/AcpT family.</text>
</comment>
<dbReference type="GO" id="GO:0005829">
    <property type="term" value="C:cytosol"/>
    <property type="evidence" value="ECO:0007669"/>
    <property type="project" value="TreeGrafter"/>
</dbReference>
<reference evidence="5" key="1">
    <citation type="submission" date="2016-10" db="EMBL/GenBank/DDBJ databases">
        <authorList>
            <person name="Varghese N."/>
            <person name="Submissions S."/>
        </authorList>
    </citation>
    <scope>NUCLEOTIDE SEQUENCE [LARGE SCALE GENOMIC DNA]</scope>
    <source>
        <strain evidence="5">DSM 217</strain>
    </source>
</reference>
<dbReference type="Pfam" id="PF01648">
    <property type="entry name" value="ACPS"/>
    <property type="match status" value="1"/>
</dbReference>
<name>A0A1H2ZUS7_THIRO</name>
<dbReference type="AlphaFoldDB" id="A0A1H2ZUS7"/>
<accession>A0A1H2ZUS7</accession>
<protein>
    <submittedName>
        <fullName evidence="4">4'-phosphopantetheinyl transferase</fullName>
    </submittedName>
</protein>
<evidence type="ECO:0000313" key="4">
    <source>
        <dbReference type="EMBL" id="SDX21047.1"/>
    </source>
</evidence>
<evidence type="ECO:0000256" key="1">
    <source>
        <dbReference type="ARBA" id="ARBA00010990"/>
    </source>
</evidence>
<feature type="domain" description="4'-phosphopantetheinyl transferase" evidence="3">
    <location>
        <begin position="141"/>
        <end position="202"/>
    </location>
</feature>
<keyword evidence="2 4" id="KW-0808">Transferase</keyword>
<evidence type="ECO:0000313" key="5">
    <source>
        <dbReference type="Proteomes" id="UP000198816"/>
    </source>
</evidence>
<sequence>MSTQRQDEDGAITAPPTIDWTAGPSRCEIRSGALHLWRIRTDAHGIELEHALSLLGEHQRARAARMRHLPYRERYVRAHAGLREILSRYLDAPPGSLRFDYGAAGKPALAGAVLPLSFNLTTTGDLALVGVCAGSGPSEEIGVDCELIRPRRDIEAVAQRMFAPETVHAIKAAPPPERLARFYRAWTALEADAKADGRGLFRPRPAGAQPPAVLHCIPEAGYIAAIARETLPPVSDWSTLYLLPQA</sequence>
<dbReference type="STRING" id="1058.SAMN05421783_11743"/>
<dbReference type="InterPro" id="IPR037143">
    <property type="entry name" value="4-PPantetheinyl_Trfase_dom_sf"/>
</dbReference>
<dbReference type="PANTHER" id="PTHR12215:SF10">
    <property type="entry name" value="L-AMINOADIPATE-SEMIALDEHYDE DEHYDROGENASE-PHOSPHOPANTETHEINYL TRANSFERASE"/>
    <property type="match status" value="1"/>
</dbReference>
<organism evidence="4 5">
    <name type="scientific">Thiocapsa roseopersicina</name>
    <dbReference type="NCBI Taxonomy" id="1058"/>
    <lineage>
        <taxon>Bacteria</taxon>
        <taxon>Pseudomonadati</taxon>
        <taxon>Pseudomonadota</taxon>
        <taxon>Gammaproteobacteria</taxon>
        <taxon>Chromatiales</taxon>
        <taxon>Chromatiaceae</taxon>
        <taxon>Thiocapsa</taxon>
    </lineage>
</organism>